<proteinExistence type="predicted"/>
<protein>
    <recommendedName>
        <fullName evidence="3">Proton gradient regulation 5</fullName>
    </recommendedName>
</protein>
<dbReference type="PANTHER" id="PTHR35709">
    <property type="entry name" value="PROTEIN PROTON GRADIENT REGULATION 5, CHLOROPLASTIC"/>
    <property type="match status" value="1"/>
</dbReference>
<dbReference type="Proteomes" id="UP000198341">
    <property type="component" value="Chromosome 17"/>
</dbReference>
<evidence type="ECO:0000313" key="2">
    <source>
        <dbReference type="Proteomes" id="UP000198341"/>
    </source>
</evidence>
<name>K8ER00_9CHLO</name>
<dbReference type="AlphaFoldDB" id="K8ER00"/>
<dbReference type="KEGG" id="bpg:Bathy17g00500"/>
<evidence type="ECO:0008006" key="3">
    <source>
        <dbReference type="Google" id="ProtNLM"/>
    </source>
</evidence>
<dbReference type="GO" id="GO:0009055">
    <property type="term" value="F:electron transfer activity"/>
    <property type="evidence" value="ECO:0007669"/>
    <property type="project" value="TreeGrafter"/>
</dbReference>
<organism evidence="1 2">
    <name type="scientific">Bathycoccus prasinos</name>
    <dbReference type="NCBI Taxonomy" id="41875"/>
    <lineage>
        <taxon>Eukaryota</taxon>
        <taxon>Viridiplantae</taxon>
        <taxon>Chlorophyta</taxon>
        <taxon>Mamiellophyceae</taxon>
        <taxon>Mamiellales</taxon>
        <taxon>Bathycoccaceae</taxon>
        <taxon>Bathycoccus</taxon>
    </lineage>
</organism>
<evidence type="ECO:0000313" key="1">
    <source>
        <dbReference type="EMBL" id="CCO20451.1"/>
    </source>
</evidence>
<dbReference type="STRING" id="41875.K8ER00"/>
<dbReference type="GO" id="GO:0009644">
    <property type="term" value="P:response to high light intensity"/>
    <property type="evidence" value="ECO:0007669"/>
    <property type="project" value="InterPro"/>
</dbReference>
<accession>K8ER00</accession>
<dbReference type="GeneID" id="19010943"/>
<dbReference type="OrthoDB" id="26525at2759"/>
<dbReference type="eggNOG" id="ENOG502S7VD">
    <property type="taxonomic scope" value="Eukaryota"/>
</dbReference>
<sequence>MSSFLLCGPCSASVSSSSLLLSSRRHATNDGSNSFSTVLATQNQRKPAGKRNALKIVSMGNVNEGGVFAPLVVAIRPIIGVKRFNQLRGKAISLHSQVIGDFCSEFGATTKQRQKLIKTAKANGGRLGFLA</sequence>
<dbReference type="GO" id="GO:0009773">
    <property type="term" value="P:photosynthetic electron transport in photosystem I"/>
    <property type="evidence" value="ECO:0007669"/>
    <property type="project" value="InterPro"/>
</dbReference>
<dbReference type="RefSeq" id="XP_007508347.1">
    <property type="nucleotide sequence ID" value="XM_007508285.1"/>
</dbReference>
<dbReference type="PANTHER" id="PTHR35709:SF1">
    <property type="entry name" value="PROTEIN PROTON GRADIENT REGULATION 5, CHLOROPLASTIC"/>
    <property type="match status" value="1"/>
</dbReference>
<keyword evidence="2" id="KW-1185">Reference proteome</keyword>
<dbReference type="InterPro" id="IPR037497">
    <property type="entry name" value="PGR5"/>
</dbReference>
<gene>
    <name evidence="1" type="ordered locus">Bathy17g00500</name>
</gene>
<reference evidence="1 2" key="1">
    <citation type="submission" date="2011-10" db="EMBL/GenBank/DDBJ databases">
        <authorList>
            <person name="Genoscope - CEA"/>
        </authorList>
    </citation>
    <scope>NUCLEOTIDE SEQUENCE [LARGE SCALE GENOMIC DNA]</scope>
    <source>
        <strain evidence="1 2">RCC 1105</strain>
    </source>
</reference>
<dbReference type="GO" id="GO:0009507">
    <property type="term" value="C:chloroplast"/>
    <property type="evidence" value="ECO:0007669"/>
    <property type="project" value="TreeGrafter"/>
</dbReference>
<dbReference type="EMBL" id="FO082262">
    <property type="protein sequence ID" value="CCO20451.1"/>
    <property type="molecule type" value="Genomic_DNA"/>
</dbReference>